<dbReference type="RefSeq" id="WP_307957607.1">
    <property type="nucleotide sequence ID" value="NZ_CP163302.1"/>
</dbReference>
<accession>A0AB39KY78</accession>
<organism evidence="1">
    <name type="scientific">Sinomonas puerhi</name>
    <dbReference type="NCBI Taxonomy" id="3238584"/>
    <lineage>
        <taxon>Bacteria</taxon>
        <taxon>Bacillati</taxon>
        <taxon>Actinomycetota</taxon>
        <taxon>Actinomycetes</taxon>
        <taxon>Micrococcales</taxon>
        <taxon>Micrococcaceae</taxon>
        <taxon>Sinomonas</taxon>
    </lineage>
</organism>
<reference evidence="1" key="1">
    <citation type="submission" date="2024-07" db="EMBL/GenBank/DDBJ databases">
        <authorList>
            <person name="fu j."/>
        </authorList>
    </citation>
    <scope>NUCLEOTIDE SEQUENCE</scope>
    <source>
        <strain evidence="1">P10A9</strain>
    </source>
</reference>
<sequence>MGASNSMDEPLVTGKPSSLGERLAAVRGADFGKERGPTLGDLVEAKRTFDCIDRDDLVAELADAFDVMPAPR</sequence>
<proteinExistence type="predicted"/>
<dbReference type="KEGG" id="spue:AB5L97_10815"/>
<dbReference type="AlphaFoldDB" id="A0AB39KY78"/>
<name>A0AB39KY78_9MICC</name>
<dbReference type="EMBL" id="CP163302">
    <property type="protein sequence ID" value="XDP43801.1"/>
    <property type="molecule type" value="Genomic_DNA"/>
</dbReference>
<protein>
    <submittedName>
        <fullName evidence="1">Uncharacterized protein</fullName>
    </submittedName>
</protein>
<evidence type="ECO:0000313" key="1">
    <source>
        <dbReference type="EMBL" id="XDP43801.1"/>
    </source>
</evidence>
<gene>
    <name evidence="1" type="ORF">AB5L97_10815</name>
</gene>